<dbReference type="InterPro" id="IPR057291">
    <property type="entry name" value="CHX17_2nd"/>
</dbReference>
<comment type="similarity">
    <text evidence="12">Belongs to the monovalent cation:proton antiporter 2 (CPA2) transporter (TC 2.A.37) family. CHX (TC 2.A.37.4) subfamily.</text>
</comment>
<dbReference type="PROSITE" id="PS50016">
    <property type="entry name" value="ZF_PHD_2"/>
    <property type="match status" value="1"/>
</dbReference>
<feature type="transmembrane region" description="Helical" evidence="15">
    <location>
        <begin position="260"/>
        <end position="285"/>
    </location>
</feature>
<feature type="compositionally biased region" description="Low complexity" evidence="14">
    <location>
        <begin position="1265"/>
        <end position="1278"/>
    </location>
</feature>
<dbReference type="PROSITE" id="PS50089">
    <property type="entry name" value="ZF_RING_2"/>
    <property type="match status" value="1"/>
</dbReference>
<feature type="transmembrane region" description="Helical" evidence="15">
    <location>
        <begin position="15"/>
        <end position="36"/>
    </location>
</feature>
<keyword evidence="6 13" id="KW-0863">Zinc-finger</keyword>
<dbReference type="Pfam" id="PF23256">
    <property type="entry name" value="CHX17_2nd"/>
    <property type="match status" value="1"/>
</dbReference>
<dbReference type="OMA" id="QREPEIM"/>
<dbReference type="InterPro" id="IPR050794">
    <property type="entry name" value="CPA2_transporter"/>
</dbReference>
<keyword evidence="20" id="KW-1185">Reference proteome</keyword>
<dbReference type="Gene3D" id="3.40.50.12370">
    <property type="match status" value="1"/>
</dbReference>
<feature type="transmembrane region" description="Helical" evidence="15">
    <location>
        <begin position="338"/>
        <end position="362"/>
    </location>
</feature>
<feature type="region of interest" description="Disordered" evidence="14">
    <location>
        <begin position="1374"/>
        <end position="1408"/>
    </location>
</feature>
<feature type="transmembrane region" description="Helical" evidence="15">
    <location>
        <begin position="171"/>
        <end position="194"/>
    </location>
</feature>
<dbReference type="InterPro" id="IPR013083">
    <property type="entry name" value="Znf_RING/FYVE/PHD"/>
</dbReference>
<dbReference type="PANTHER" id="PTHR32468">
    <property type="entry name" value="CATION/H + ANTIPORTER"/>
    <property type="match status" value="1"/>
</dbReference>
<evidence type="ECO:0000256" key="15">
    <source>
        <dbReference type="SAM" id="Phobius"/>
    </source>
</evidence>
<name>A0A803LC06_CHEQI</name>
<keyword evidence="5" id="KW-0479">Metal-binding</keyword>
<feature type="transmembrane region" description="Helical" evidence="15">
    <location>
        <begin position="108"/>
        <end position="131"/>
    </location>
</feature>
<evidence type="ECO:0000256" key="14">
    <source>
        <dbReference type="SAM" id="MobiDB-lite"/>
    </source>
</evidence>
<feature type="transmembrane region" description="Helical" evidence="15">
    <location>
        <begin position="395"/>
        <end position="419"/>
    </location>
</feature>
<comment type="subcellular location">
    <subcellularLocation>
        <location evidence="1">Membrane</location>
        <topology evidence="1">Multi-pass membrane protein</topology>
    </subcellularLocation>
</comment>
<feature type="compositionally biased region" description="Polar residues" evidence="14">
    <location>
        <begin position="1245"/>
        <end position="1262"/>
    </location>
</feature>
<dbReference type="PROSITE" id="PS51292">
    <property type="entry name" value="ZF_RING_CH"/>
    <property type="match status" value="1"/>
</dbReference>
<keyword evidence="7" id="KW-0862">Zinc</keyword>
<dbReference type="Gene3D" id="1.20.1530.20">
    <property type="match status" value="1"/>
</dbReference>
<dbReference type="Gramene" id="AUR62009395-RA">
    <property type="protein sequence ID" value="AUR62009395-RA:cds"/>
    <property type="gene ID" value="AUR62009395"/>
</dbReference>
<reference evidence="19" key="1">
    <citation type="journal article" date="2017" name="Nature">
        <title>The genome of Chenopodium quinoa.</title>
        <authorList>
            <person name="Jarvis D.E."/>
            <person name="Ho Y.S."/>
            <person name="Lightfoot D.J."/>
            <person name="Schmoeckel S.M."/>
            <person name="Li B."/>
            <person name="Borm T.J.A."/>
            <person name="Ohyanagi H."/>
            <person name="Mineta K."/>
            <person name="Michell C.T."/>
            <person name="Saber N."/>
            <person name="Kharbatia N.M."/>
            <person name="Rupper R.R."/>
            <person name="Sharp A.R."/>
            <person name="Dally N."/>
            <person name="Boughton B.A."/>
            <person name="Woo Y.H."/>
            <person name="Gao G."/>
            <person name="Schijlen E.G.W.M."/>
            <person name="Guo X."/>
            <person name="Momin A.A."/>
            <person name="Negrao S."/>
            <person name="Al-Babili S."/>
            <person name="Gehring C."/>
            <person name="Roessner U."/>
            <person name="Jung C."/>
            <person name="Murphy K."/>
            <person name="Arold S.T."/>
            <person name="Gojobori T."/>
            <person name="van der Linden C.G."/>
            <person name="van Loo E.N."/>
            <person name="Jellen E.N."/>
            <person name="Maughan P.J."/>
            <person name="Tester M."/>
        </authorList>
    </citation>
    <scope>NUCLEOTIDE SEQUENCE [LARGE SCALE GENOMIC DNA]</scope>
    <source>
        <strain evidence="19">cv. PI 614886</strain>
    </source>
</reference>
<feature type="domain" description="PHD-type" evidence="16">
    <location>
        <begin position="912"/>
        <end position="970"/>
    </location>
</feature>
<organism evidence="19 20">
    <name type="scientific">Chenopodium quinoa</name>
    <name type="common">Quinoa</name>
    <dbReference type="NCBI Taxonomy" id="63459"/>
    <lineage>
        <taxon>Eukaryota</taxon>
        <taxon>Viridiplantae</taxon>
        <taxon>Streptophyta</taxon>
        <taxon>Embryophyta</taxon>
        <taxon>Tracheophyta</taxon>
        <taxon>Spermatophyta</taxon>
        <taxon>Magnoliopsida</taxon>
        <taxon>eudicotyledons</taxon>
        <taxon>Gunneridae</taxon>
        <taxon>Pentapetalae</taxon>
        <taxon>Caryophyllales</taxon>
        <taxon>Chenopodiaceae</taxon>
        <taxon>Chenopodioideae</taxon>
        <taxon>Atripliceae</taxon>
        <taxon>Chenopodium</taxon>
    </lineage>
</organism>
<feature type="region of interest" description="Disordered" evidence="14">
    <location>
        <begin position="1426"/>
        <end position="1566"/>
    </location>
</feature>
<dbReference type="PANTHER" id="PTHR32468:SF145">
    <property type="entry name" value="CATION_H(+) ANTIPORTER 28"/>
    <property type="match status" value="1"/>
</dbReference>
<feature type="compositionally biased region" description="Basic and acidic residues" evidence="14">
    <location>
        <begin position="1469"/>
        <end position="1486"/>
    </location>
</feature>
<dbReference type="InterPro" id="IPR038770">
    <property type="entry name" value="Na+/solute_symporter_sf"/>
</dbReference>
<dbReference type="CDD" id="cd15489">
    <property type="entry name" value="PHD_SF"/>
    <property type="match status" value="1"/>
</dbReference>
<evidence type="ECO:0000256" key="10">
    <source>
        <dbReference type="ARBA" id="ARBA00023065"/>
    </source>
</evidence>
<feature type="domain" description="RING-type" evidence="17">
    <location>
        <begin position="915"/>
        <end position="968"/>
    </location>
</feature>
<proteinExistence type="inferred from homology"/>
<dbReference type="InterPro" id="IPR006153">
    <property type="entry name" value="Cation/H_exchanger_TM"/>
</dbReference>
<dbReference type="EnsemblPlants" id="AUR62009395-RA">
    <property type="protein sequence ID" value="AUR62009395-RA:cds"/>
    <property type="gene ID" value="AUR62009395"/>
</dbReference>
<feature type="compositionally biased region" description="Basic and acidic residues" evidence="14">
    <location>
        <begin position="1384"/>
        <end position="1394"/>
    </location>
</feature>
<dbReference type="GO" id="GO:0015297">
    <property type="term" value="F:antiporter activity"/>
    <property type="evidence" value="ECO:0007669"/>
    <property type="project" value="InterPro"/>
</dbReference>
<dbReference type="InterPro" id="IPR057290">
    <property type="entry name" value="CHX17_C"/>
</dbReference>
<evidence type="ECO:0000256" key="9">
    <source>
        <dbReference type="ARBA" id="ARBA00022989"/>
    </source>
</evidence>
<dbReference type="GO" id="GO:0006885">
    <property type="term" value="P:regulation of pH"/>
    <property type="evidence" value="ECO:0007669"/>
    <property type="project" value="TreeGrafter"/>
</dbReference>
<evidence type="ECO:0000256" key="3">
    <source>
        <dbReference type="ARBA" id="ARBA00022538"/>
    </source>
</evidence>
<reference evidence="19" key="2">
    <citation type="submission" date="2021-03" db="UniProtKB">
        <authorList>
            <consortium name="EnsemblPlants"/>
        </authorList>
    </citation>
    <scope>IDENTIFICATION</scope>
</reference>
<evidence type="ECO:0000256" key="1">
    <source>
        <dbReference type="ARBA" id="ARBA00004141"/>
    </source>
</evidence>
<feature type="region of interest" description="Disordered" evidence="14">
    <location>
        <begin position="1229"/>
        <end position="1306"/>
    </location>
</feature>
<dbReference type="InterPro" id="IPR011011">
    <property type="entry name" value="Znf_FYVE_PHD"/>
</dbReference>
<evidence type="ECO:0000256" key="8">
    <source>
        <dbReference type="ARBA" id="ARBA00022958"/>
    </source>
</evidence>
<dbReference type="GO" id="GO:0006813">
    <property type="term" value="P:potassium ion transport"/>
    <property type="evidence" value="ECO:0007669"/>
    <property type="project" value="UniProtKB-KW"/>
</dbReference>
<keyword evidence="3" id="KW-0633">Potassium transport</keyword>
<evidence type="ECO:0000256" key="12">
    <source>
        <dbReference type="ARBA" id="ARBA00038341"/>
    </source>
</evidence>
<dbReference type="GO" id="GO:0008270">
    <property type="term" value="F:zinc ion binding"/>
    <property type="evidence" value="ECO:0007669"/>
    <property type="project" value="UniProtKB-KW"/>
</dbReference>
<evidence type="ECO:0000256" key="7">
    <source>
        <dbReference type="ARBA" id="ARBA00022833"/>
    </source>
</evidence>
<dbReference type="Gene3D" id="3.30.40.10">
    <property type="entry name" value="Zinc/RING finger domain, C3HC4 (zinc finger)"/>
    <property type="match status" value="1"/>
</dbReference>
<evidence type="ECO:0000256" key="13">
    <source>
        <dbReference type="PROSITE-ProRule" id="PRU00175"/>
    </source>
</evidence>
<feature type="transmembrane region" description="Helical" evidence="15">
    <location>
        <begin position="306"/>
        <end position="326"/>
    </location>
</feature>
<evidence type="ECO:0000256" key="6">
    <source>
        <dbReference type="ARBA" id="ARBA00022771"/>
    </source>
</evidence>
<evidence type="ECO:0000313" key="19">
    <source>
        <dbReference type="EnsemblPlants" id="AUR62009395-RA:cds"/>
    </source>
</evidence>
<evidence type="ECO:0000256" key="2">
    <source>
        <dbReference type="ARBA" id="ARBA00022448"/>
    </source>
</evidence>
<accession>A0A803LC06</accession>
<keyword evidence="10" id="KW-0406">Ion transport</keyword>
<feature type="domain" description="RING-CH-type" evidence="18">
    <location>
        <begin position="907"/>
        <end position="974"/>
    </location>
</feature>
<sequence length="1646" mass="182929">MEDDTTDCNNAISNVASYVICFISLLGLCHGLHILVKPFSQPRIISETIVGFSLANWTLVKSSLLHIDDNKLKNMKFLTDFGMTIYMFALGLEMNPLVFFRIPKREVIFAYTVMIFTFIMTSGSAPFLHYGTNSNLKFYLAFSIMLSSTGSPLLTRVLTDLKIGKSNIGKFAISAAVYSELVTIFIICVGYVIFQAERGFRVRVREPDQHKYLKGHGVIPLGATLLVQIIITLIVGPRILHWVNNTNPHGKTFKGSHLVLSVAFVVCIGCISPLMGFTPVLSAFVTGAFLPREGRISQFFISKSNYFLTFVFYPFFFVWVGLEAQIGRFEFQTLGSWARLFGFFVVETVAKIIGALLSGLIFDIQWPESITLALLLNVKGHLHIYLTIIAMKNRIISYSTGIGMIFAMLLKIIYIPIVAKYIVRRARKRFPNQPLALQWHDPTKELRILLGFHGVENVPCAINLMEISKETGDPGIVVYATDMIELTDHIAATLVPGGVDAIEVTDEVTIQNREQITTTLQEYLEKNGDGITLRRAMALATFNNMHQEICNLAEDSIISLIILPFHNGLPNDGKTNDSHVGFRYVNRKVLRNAPCSIAILVDRGFGATSQISKSRRSTLNTIVIFIGGKDDREALAYAGRTAYHPGVKLTVMRLLVDIDAESNNTRRTNQLLEEMELDDECFANFYERHIAGGKVSYLEKHLINSAQAYTILRSLDGQYELFIVGRAGRVNSMLTMGMNDWEQCPELGPLGDILSCPNFSITASVLIIQQHNPKVEPGGWFPQINSGISDFEGGISRLNDFLKDPWIIRVKEGATVQVPVPKVVPPPPPPPVSALVNGDDAEELLSAQTKRVALQKKAAVASLAAEDFARRFESGALVVRVLSLQHARARVGGSGDVTKDSGVEEQGSSNVNVMCRLCFSGENEGSERAKKMHPCSNCGKKYHRSCLKTWSQHRDLFHWSSWTCPSCRTCEVIMCCNILLKSMVYIVGYNLWFVVELESQTSLNFARGVMVPSIVINVSSGPYLCPKHTKCHSCGSNVPGNGLSVRWFLGYTCCDACGRLFTKGNYCPACLKSYQHLMPHRNLSSFMLSTEIQRQHLWFAVIFASAGDERYLQFQIDGNLPYTCPTCRGECYQVRGLEDAVQELWRRRDEADRDLIASLRAAAGLPTQEEIFSISPFSDDEDYDLGGGKGEHGRARFSLKSLADFSPKKIKESGKKPYSKKYVKKKGYQTSLDGKTEVKPEEYSETQLFGSRLGNNKETSQPHGPDFFSSPVSGSFSPNDRNLSNKEQGVLKHKSMDEVAGSNADRRATVLQIKSKKPNDTAVSEDVGQFGNKPKTIKGTKLVIHLGGRNKTITNSPRSDSSSYQREQDLVTLSGGNEAVSQHRTGDNLTERLDGTSNSDDGYKVDGSHDIRGVKLRDRNIIKLGKGKSEAYGPQSHRGNGSFGLESTHITPSKKSHADSEGLQNNVSKGEKISLRKHPDSRHDMSGDGNKSNQPAPPAVDASLKDSRPLLRLKFKTPYPSSWVPHSEEERGSVKGQRSKRKRPSPVVEKPKHHEQEDVTESQDDNLMNEIMDANWILKKLGKDAIGKRVEVHQPSDNSWHKGVVSDVIEGTAMLSVDLDDGRAKTVELGKQGIRFVTQKQKRLKS</sequence>
<evidence type="ECO:0000256" key="11">
    <source>
        <dbReference type="ARBA" id="ARBA00023136"/>
    </source>
</evidence>
<dbReference type="InterPro" id="IPR019787">
    <property type="entry name" value="Znf_PHD-finger"/>
</dbReference>
<dbReference type="Proteomes" id="UP000596660">
    <property type="component" value="Unplaced"/>
</dbReference>
<dbReference type="InterPro" id="IPR011016">
    <property type="entry name" value="Znf_RING-CH"/>
</dbReference>
<evidence type="ECO:0000259" key="17">
    <source>
        <dbReference type="PROSITE" id="PS50089"/>
    </source>
</evidence>
<dbReference type="Pfam" id="PF00999">
    <property type="entry name" value="Na_H_Exchanger"/>
    <property type="match status" value="1"/>
</dbReference>
<keyword evidence="8" id="KW-0630">Potassium</keyword>
<keyword evidence="9 15" id="KW-1133">Transmembrane helix</keyword>
<keyword evidence="4 15" id="KW-0812">Transmembrane</keyword>
<evidence type="ECO:0000313" key="20">
    <source>
        <dbReference type="Proteomes" id="UP000596660"/>
    </source>
</evidence>
<dbReference type="GO" id="GO:0012505">
    <property type="term" value="C:endomembrane system"/>
    <property type="evidence" value="ECO:0007669"/>
    <property type="project" value="TreeGrafter"/>
</dbReference>
<dbReference type="GO" id="GO:0016020">
    <property type="term" value="C:membrane"/>
    <property type="evidence" value="ECO:0007669"/>
    <property type="project" value="UniProtKB-SubCell"/>
</dbReference>
<protein>
    <submittedName>
        <fullName evidence="19">Uncharacterized protein</fullName>
    </submittedName>
</protein>
<dbReference type="InterPro" id="IPR001841">
    <property type="entry name" value="Znf_RING"/>
</dbReference>
<evidence type="ECO:0000259" key="16">
    <source>
        <dbReference type="PROSITE" id="PS50016"/>
    </source>
</evidence>
<dbReference type="GO" id="GO:1902600">
    <property type="term" value="P:proton transmembrane transport"/>
    <property type="evidence" value="ECO:0007669"/>
    <property type="project" value="InterPro"/>
</dbReference>
<evidence type="ECO:0000256" key="4">
    <source>
        <dbReference type="ARBA" id="ARBA00022692"/>
    </source>
</evidence>
<evidence type="ECO:0000259" key="18">
    <source>
        <dbReference type="PROSITE" id="PS51292"/>
    </source>
</evidence>
<keyword evidence="11 15" id="KW-0472">Membrane</keyword>
<dbReference type="SUPFAM" id="SSF57903">
    <property type="entry name" value="FYVE/PHD zinc finger"/>
    <property type="match status" value="1"/>
</dbReference>
<keyword evidence="2" id="KW-0813">Transport</keyword>
<feature type="transmembrane region" description="Helical" evidence="15">
    <location>
        <begin position="215"/>
        <end position="240"/>
    </location>
</feature>
<evidence type="ECO:0000256" key="5">
    <source>
        <dbReference type="ARBA" id="ARBA00022723"/>
    </source>
</evidence>
<feature type="transmembrane region" description="Helical" evidence="15">
    <location>
        <begin position="81"/>
        <end position="102"/>
    </location>
</feature>
<dbReference type="Pfam" id="PF23259">
    <property type="entry name" value="CHX17_C"/>
    <property type="match status" value="1"/>
</dbReference>